<dbReference type="InterPro" id="IPR000225">
    <property type="entry name" value="Armadillo"/>
</dbReference>
<dbReference type="EMBL" id="JBBWWR010000010">
    <property type="protein sequence ID" value="KAK8961262.1"/>
    <property type="molecule type" value="Genomic_DNA"/>
</dbReference>
<dbReference type="InterPro" id="IPR011989">
    <property type="entry name" value="ARM-like"/>
</dbReference>
<name>A0ABR2MAR8_9ASPA</name>
<comment type="caution">
    <text evidence="4">The sequence shown here is derived from an EMBL/GenBank/DDBJ whole genome shotgun (WGS) entry which is preliminary data.</text>
</comment>
<dbReference type="Pfam" id="PF00514">
    <property type="entry name" value="Arm"/>
    <property type="match status" value="1"/>
</dbReference>
<gene>
    <name evidence="4" type="ORF">KSP40_PGU021202</name>
</gene>
<evidence type="ECO:0000256" key="3">
    <source>
        <dbReference type="ARBA" id="ARBA00022927"/>
    </source>
</evidence>
<accession>A0ABR2MAR8</accession>
<protein>
    <submittedName>
        <fullName evidence="4">Importin subunit alpha-2</fullName>
    </submittedName>
</protein>
<evidence type="ECO:0000313" key="4">
    <source>
        <dbReference type="EMBL" id="KAK8961262.1"/>
    </source>
</evidence>
<evidence type="ECO:0000256" key="1">
    <source>
        <dbReference type="ARBA" id="ARBA00010394"/>
    </source>
</evidence>
<keyword evidence="5" id="KW-1185">Reference proteome</keyword>
<sequence length="259" mass="28064">MFFGGADSFSASSFSALSLALTHPSRELSCNSPSVAAQSFLFPKQLCALAAALPSASQRPLAPLTTFRYPSSSPPHPFQLLFASSSPWLLSSNPDTIPTLVNAHRHFQFSPVAAKAIAAQKRQNYATACGRVNATRKLSPFRNDKTTLPPAVGLRPHEKSFLPVAEQCAWALGNVAGEEDELRIILLAQGALVPLARLMLSNKGSTAQTAAWALSNLIKEKMLGNWFTPLFRQLHLNCYMQVIEFSEDGGVDCQHLLVS</sequence>
<keyword evidence="3" id="KW-0653">Protein transport</keyword>
<organism evidence="4 5">
    <name type="scientific">Platanthera guangdongensis</name>
    <dbReference type="NCBI Taxonomy" id="2320717"/>
    <lineage>
        <taxon>Eukaryota</taxon>
        <taxon>Viridiplantae</taxon>
        <taxon>Streptophyta</taxon>
        <taxon>Embryophyta</taxon>
        <taxon>Tracheophyta</taxon>
        <taxon>Spermatophyta</taxon>
        <taxon>Magnoliopsida</taxon>
        <taxon>Liliopsida</taxon>
        <taxon>Asparagales</taxon>
        <taxon>Orchidaceae</taxon>
        <taxon>Orchidoideae</taxon>
        <taxon>Orchideae</taxon>
        <taxon>Orchidinae</taxon>
        <taxon>Platanthera</taxon>
    </lineage>
</organism>
<keyword evidence="2" id="KW-0813">Transport</keyword>
<dbReference type="Gene3D" id="1.25.10.10">
    <property type="entry name" value="Leucine-rich Repeat Variant"/>
    <property type="match status" value="1"/>
</dbReference>
<dbReference type="InterPro" id="IPR016024">
    <property type="entry name" value="ARM-type_fold"/>
</dbReference>
<proteinExistence type="inferred from homology"/>
<comment type="similarity">
    <text evidence="1">Belongs to the importin alpha family.</text>
</comment>
<dbReference type="PANTHER" id="PTHR23316">
    <property type="entry name" value="IMPORTIN ALPHA"/>
    <property type="match status" value="1"/>
</dbReference>
<dbReference type="Proteomes" id="UP001412067">
    <property type="component" value="Unassembled WGS sequence"/>
</dbReference>
<reference evidence="4 5" key="1">
    <citation type="journal article" date="2022" name="Nat. Plants">
        <title>Genomes of leafy and leafless Platanthera orchids illuminate the evolution of mycoheterotrophy.</title>
        <authorList>
            <person name="Li M.H."/>
            <person name="Liu K.W."/>
            <person name="Li Z."/>
            <person name="Lu H.C."/>
            <person name="Ye Q.L."/>
            <person name="Zhang D."/>
            <person name="Wang J.Y."/>
            <person name="Li Y.F."/>
            <person name="Zhong Z.M."/>
            <person name="Liu X."/>
            <person name="Yu X."/>
            <person name="Liu D.K."/>
            <person name="Tu X.D."/>
            <person name="Liu B."/>
            <person name="Hao Y."/>
            <person name="Liao X.Y."/>
            <person name="Jiang Y.T."/>
            <person name="Sun W.H."/>
            <person name="Chen J."/>
            <person name="Chen Y.Q."/>
            <person name="Ai Y."/>
            <person name="Zhai J.W."/>
            <person name="Wu S.S."/>
            <person name="Zhou Z."/>
            <person name="Hsiao Y.Y."/>
            <person name="Wu W.L."/>
            <person name="Chen Y.Y."/>
            <person name="Lin Y.F."/>
            <person name="Hsu J.L."/>
            <person name="Li C.Y."/>
            <person name="Wang Z.W."/>
            <person name="Zhao X."/>
            <person name="Zhong W.Y."/>
            <person name="Ma X.K."/>
            <person name="Ma L."/>
            <person name="Huang J."/>
            <person name="Chen G.Z."/>
            <person name="Huang M.Z."/>
            <person name="Huang L."/>
            <person name="Peng D.H."/>
            <person name="Luo Y.B."/>
            <person name="Zou S.Q."/>
            <person name="Chen S.P."/>
            <person name="Lan S."/>
            <person name="Tsai W.C."/>
            <person name="Van de Peer Y."/>
            <person name="Liu Z.J."/>
        </authorList>
    </citation>
    <scope>NUCLEOTIDE SEQUENCE [LARGE SCALE GENOMIC DNA]</scope>
    <source>
        <strain evidence="4">Lor288</strain>
    </source>
</reference>
<evidence type="ECO:0000313" key="5">
    <source>
        <dbReference type="Proteomes" id="UP001412067"/>
    </source>
</evidence>
<dbReference type="SUPFAM" id="SSF48371">
    <property type="entry name" value="ARM repeat"/>
    <property type="match status" value="1"/>
</dbReference>
<evidence type="ECO:0000256" key="2">
    <source>
        <dbReference type="ARBA" id="ARBA00022448"/>
    </source>
</evidence>